<dbReference type="InParanoid" id="A0A6P8SW64"/>
<dbReference type="SUPFAM" id="SSF48652">
    <property type="entry name" value="Tetraspanin"/>
    <property type="match status" value="1"/>
</dbReference>
<dbReference type="GO" id="GO:0005886">
    <property type="term" value="C:plasma membrane"/>
    <property type="evidence" value="ECO:0007669"/>
    <property type="project" value="TreeGrafter"/>
</dbReference>
<keyword evidence="4 6" id="KW-1133">Transmembrane helix</keyword>
<dbReference type="CTD" id="564334"/>
<feature type="transmembrane region" description="Helical" evidence="6">
    <location>
        <begin position="86"/>
        <end position="106"/>
    </location>
</feature>
<comment type="similarity">
    <text evidence="2 6">Belongs to the tetraspanin (TM4SF) family.</text>
</comment>
<evidence type="ECO:0000256" key="2">
    <source>
        <dbReference type="ARBA" id="ARBA00006840"/>
    </source>
</evidence>
<dbReference type="Proteomes" id="UP000515161">
    <property type="component" value="Unplaced"/>
</dbReference>
<feature type="transmembrane region" description="Helical" evidence="6">
    <location>
        <begin position="209"/>
        <end position="233"/>
    </location>
</feature>
<name>A0A6P8SW64_GYMAC</name>
<dbReference type="AlphaFoldDB" id="A0A6P8SW64"/>
<dbReference type="PANTHER" id="PTHR19282">
    <property type="entry name" value="TETRASPANIN"/>
    <property type="match status" value="1"/>
</dbReference>
<dbReference type="InterPro" id="IPR000301">
    <property type="entry name" value="Tetraspanin_animals"/>
</dbReference>
<keyword evidence="3 6" id="KW-0812">Transmembrane</keyword>
<organism evidence="7 8">
    <name type="scientific">Gymnodraco acuticeps</name>
    <name type="common">Antarctic dragonfish</name>
    <dbReference type="NCBI Taxonomy" id="8218"/>
    <lineage>
        <taxon>Eukaryota</taxon>
        <taxon>Metazoa</taxon>
        <taxon>Chordata</taxon>
        <taxon>Craniata</taxon>
        <taxon>Vertebrata</taxon>
        <taxon>Euteleostomi</taxon>
        <taxon>Actinopterygii</taxon>
        <taxon>Neopterygii</taxon>
        <taxon>Teleostei</taxon>
        <taxon>Neoteleostei</taxon>
        <taxon>Acanthomorphata</taxon>
        <taxon>Eupercaria</taxon>
        <taxon>Perciformes</taxon>
        <taxon>Notothenioidei</taxon>
        <taxon>Bathydraconidae</taxon>
        <taxon>Gymnodraco</taxon>
    </lineage>
</organism>
<dbReference type="PANTHER" id="PTHR19282:SF477">
    <property type="entry name" value="TETRASPANIN"/>
    <property type="match status" value="1"/>
</dbReference>
<dbReference type="KEGG" id="gacu:117535065"/>
<dbReference type="Pfam" id="PF00335">
    <property type="entry name" value="Tetraspanin"/>
    <property type="match status" value="1"/>
</dbReference>
<reference evidence="8" key="1">
    <citation type="submission" date="2025-08" db="UniProtKB">
        <authorList>
            <consortium name="RefSeq"/>
        </authorList>
    </citation>
    <scope>IDENTIFICATION</scope>
</reference>
<feature type="transmembrane region" description="Helical" evidence="6">
    <location>
        <begin position="54"/>
        <end position="74"/>
    </location>
</feature>
<keyword evidence="5 6" id="KW-0472">Membrane</keyword>
<evidence type="ECO:0000313" key="7">
    <source>
        <dbReference type="Proteomes" id="UP000515161"/>
    </source>
</evidence>
<dbReference type="Gene3D" id="1.10.1450.10">
    <property type="entry name" value="Tetraspanin"/>
    <property type="match status" value="1"/>
</dbReference>
<dbReference type="RefSeq" id="XP_034055269.1">
    <property type="nucleotide sequence ID" value="XM_034199378.1"/>
</dbReference>
<keyword evidence="7" id="KW-1185">Reference proteome</keyword>
<feature type="transmembrane region" description="Helical" evidence="6">
    <location>
        <begin position="12"/>
        <end position="34"/>
    </location>
</feature>
<dbReference type="InterPro" id="IPR008952">
    <property type="entry name" value="Tetraspanin_EC2_sf"/>
</dbReference>
<dbReference type="PRINTS" id="PR00259">
    <property type="entry name" value="TMFOUR"/>
</dbReference>
<evidence type="ECO:0000256" key="4">
    <source>
        <dbReference type="ARBA" id="ARBA00022989"/>
    </source>
</evidence>
<dbReference type="GeneID" id="117535065"/>
<gene>
    <name evidence="8" type="primary">tspan37</name>
</gene>
<dbReference type="OrthoDB" id="10033535at2759"/>
<comment type="subcellular location">
    <subcellularLocation>
        <location evidence="1 6">Membrane</location>
        <topology evidence="1 6">Multi-pass membrane protein</topology>
    </subcellularLocation>
</comment>
<dbReference type="InterPro" id="IPR018499">
    <property type="entry name" value="Tetraspanin/Peripherin"/>
</dbReference>
<evidence type="ECO:0000313" key="8">
    <source>
        <dbReference type="RefSeq" id="XP_034055269.1"/>
    </source>
</evidence>
<evidence type="ECO:0000256" key="5">
    <source>
        <dbReference type="ARBA" id="ARBA00023136"/>
    </source>
</evidence>
<accession>A0A6P8SW64</accession>
<evidence type="ECO:0000256" key="6">
    <source>
        <dbReference type="RuleBase" id="RU361218"/>
    </source>
</evidence>
<evidence type="ECO:0000256" key="3">
    <source>
        <dbReference type="ARBA" id="ARBA00022692"/>
    </source>
</evidence>
<evidence type="ECO:0000256" key="1">
    <source>
        <dbReference type="ARBA" id="ARBA00004141"/>
    </source>
</evidence>
<protein>
    <recommendedName>
        <fullName evidence="6">Tetraspanin</fullName>
    </recommendedName>
</protein>
<sequence>MSDQRKNALKTILQLTCQLFWVVGLVVGLGGVYLLMKYKQSSVFLSQSHFPLPAYLALASAVLILACGGLGSWLSIRDSTFLQGLFVYLLVLVFCLESTASALAFFHTTKLESELTPLSGVFHNYTGSGHDPDSQAVDATQAELQCCGVHGYRDWLETSWFNSTGGLVPHSCCNSTFPSCNGAVDQPWQLYTQGCQVKLEKSLQFVLRFIIWGSPIVFFVEVVLFLTMAQLMTQTDQTVMEYRILGKN</sequence>
<dbReference type="PIRSF" id="PIRSF002419">
    <property type="entry name" value="Tetraspanin"/>
    <property type="match status" value="1"/>
</dbReference>
<proteinExistence type="inferred from homology"/>